<dbReference type="Proteomes" id="UP000727490">
    <property type="component" value="Unassembled WGS sequence"/>
</dbReference>
<gene>
    <name evidence="1" type="ORF">EGN73_10720</name>
</gene>
<proteinExistence type="predicted"/>
<comment type="caution">
    <text evidence="1">The sequence shown here is derived from an EMBL/GenBank/DDBJ whole genome shotgun (WGS) entry which is preliminary data.</text>
</comment>
<evidence type="ECO:0000313" key="1">
    <source>
        <dbReference type="EMBL" id="MBW3468278.1"/>
    </source>
</evidence>
<accession>A0A951IZ96</accession>
<sequence length="217" mass="24423">MRYVIEVNGQSFVLSNIKVGEIGKISIPLGNDFEECEEMNVEILQTGYGQPIKINENYKLVKKCEPLDLSRIRRGSPLLGGTVGSIPSEERNYYVVYNVVRRNSFIPWGCAGKLIDFSNNTISPTQNILNQCQELITAARLVDEYENDGFDDWELPTLEEFTFSSNFLLGLTFWTSKQVDKDHAVFLFGTPTVPAEFIANKSGSVSSVVAMRKVYID</sequence>
<dbReference type="EMBL" id="RPHB01000004">
    <property type="protein sequence ID" value="MBW3468278.1"/>
    <property type="molecule type" value="Genomic_DNA"/>
</dbReference>
<dbReference type="AlphaFoldDB" id="A0A951IZ96"/>
<evidence type="ECO:0000313" key="2">
    <source>
        <dbReference type="Proteomes" id="UP000727490"/>
    </source>
</evidence>
<organism evidence="1 2">
    <name type="scientific">Arthrospiribacter ruber</name>
    <dbReference type="NCBI Taxonomy" id="2487934"/>
    <lineage>
        <taxon>Bacteria</taxon>
        <taxon>Pseudomonadati</taxon>
        <taxon>Bacteroidota</taxon>
        <taxon>Cytophagia</taxon>
        <taxon>Cytophagales</taxon>
        <taxon>Cyclobacteriaceae</taxon>
        <taxon>Arthrospiribacter</taxon>
    </lineage>
</organism>
<protein>
    <recommendedName>
        <fullName evidence="3">DUF1566 domain-containing protein</fullName>
    </recommendedName>
</protein>
<keyword evidence="2" id="KW-1185">Reference proteome</keyword>
<dbReference type="RefSeq" id="WP_219289310.1">
    <property type="nucleotide sequence ID" value="NZ_RPHB01000004.1"/>
</dbReference>
<reference evidence="1 2" key="1">
    <citation type="journal article" date="2020" name="Syst. Appl. Microbiol.">
        <title>Arthrospiribacter ruber gen. nov., sp. nov., a novel bacterium isolated from Arthrospira cultures.</title>
        <authorList>
            <person name="Waleron M."/>
            <person name="Misztak A."/>
            <person name="Waleron M.M."/>
            <person name="Furmaniak M."/>
            <person name="Mrozik A."/>
            <person name="Waleron K."/>
        </authorList>
    </citation>
    <scope>NUCLEOTIDE SEQUENCE [LARGE SCALE GENOMIC DNA]</scope>
    <source>
        <strain evidence="1 2">DPMB0001</strain>
    </source>
</reference>
<name>A0A951IZ96_9BACT</name>
<evidence type="ECO:0008006" key="3">
    <source>
        <dbReference type="Google" id="ProtNLM"/>
    </source>
</evidence>